<keyword evidence="3" id="KW-0255">Endonuclease</keyword>
<dbReference type="GO" id="GO:0000014">
    <property type="term" value="F:single-stranded DNA endodeoxyribonuclease activity"/>
    <property type="evidence" value="ECO:0007669"/>
    <property type="project" value="TreeGrafter"/>
</dbReference>
<name>A0A1S3DKQ3_DIACI</name>
<dbReference type="STRING" id="121845.A0A1S3DKQ3"/>
<keyword evidence="9" id="KW-1185">Reference proteome</keyword>
<dbReference type="PANTHER" id="PTHR13966">
    <property type="entry name" value="ENDONUCLEASE RELATED"/>
    <property type="match status" value="1"/>
</dbReference>
<dbReference type="GO" id="GO:0006309">
    <property type="term" value="P:apoptotic DNA fragmentation"/>
    <property type="evidence" value="ECO:0007669"/>
    <property type="project" value="TreeGrafter"/>
</dbReference>
<keyword evidence="6" id="KW-0732">Signal</keyword>
<protein>
    <submittedName>
        <fullName evidence="10">Uncharacterized protein LOC103520538</fullName>
    </submittedName>
</protein>
<dbReference type="SUPFAM" id="SSF54060">
    <property type="entry name" value="His-Me finger endonucleases"/>
    <property type="match status" value="1"/>
</dbReference>
<comment type="similarity">
    <text evidence="1">Belongs to the DNA/RNA non-specific endonuclease family.</text>
</comment>
<dbReference type="InterPro" id="IPR044929">
    <property type="entry name" value="DNA/RNA_non-sp_Endonuclease_sf"/>
</dbReference>
<keyword evidence="2" id="KW-0540">Nuclease</keyword>
<dbReference type="PaxDb" id="121845-A0A1S3DKQ3"/>
<dbReference type="GO" id="GO:0005634">
    <property type="term" value="C:nucleus"/>
    <property type="evidence" value="ECO:0007669"/>
    <property type="project" value="TreeGrafter"/>
</dbReference>
<dbReference type="Gene3D" id="3.40.570.10">
    <property type="entry name" value="Extracellular Endonuclease, subunit A"/>
    <property type="match status" value="1"/>
</dbReference>
<feature type="binding site" evidence="5">
    <location>
        <position position="268"/>
    </location>
    <ligand>
        <name>Mg(2+)</name>
        <dbReference type="ChEBI" id="CHEBI:18420"/>
        <note>catalytic</note>
    </ligand>
</feature>
<dbReference type="GO" id="GO:0046872">
    <property type="term" value="F:metal ion binding"/>
    <property type="evidence" value="ECO:0007669"/>
    <property type="project" value="UniProtKB-KW"/>
</dbReference>
<dbReference type="RefSeq" id="XP_008483858.1">
    <property type="nucleotide sequence ID" value="XM_008485636.3"/>
</dbReference>
<dbReference type="GeneID" id="103520538"/>
<evidence type="ECO:0000256" key="6">
    <source>
        <dbReference type="SAM" id="SignalP"/>
    </source>
</evidence>
<feature type="domain" description="DNA/RNA non-specific endonuclease/pyrophosphatase/phosphodiesterase" evidence="8">
    <location>
        <begin position="150"/>
        <end position="383"/>
    </location>
</feature>
<dbReference type="PANTHER" id="PTHR13966:SF17">
    <property type="entry name" value="ENDONUCLEASE-RELATED"/>
    <property type="match status" value="1"/>
</dbReference>
<dbReference type="Pfam" id="PF01223">
    <property type="entry name" value="Endonuclease_NS"/>
    <property type="match status" value="1"/>
</dbReference>
<keyword evidence="5" id="KW-0479">Metal-binding</keyword>
<dbReference type="InterPro" id="IPR040255">
    <property type="entry name" value="Non-specific_endonuclease"/>
</dbReference>
<feature type="chain" id="PRO_5010280751" evidence="6">
    <location>
        <begin position="24"/>
        <end position="402"/>
    </location>
</feature>
<feature type="signal peptide" evidence="6">
    <location>
        <begin position="1"/>
        <end position="23"/>
    </location>
</feature>
<evidence type="ECO:0000256" key="2">
    <source>
        <dbReference type="ARBA" id="ARBA00022722"/>
    </source>
</evidence>
<accession>A0A1S3DKQ3</accession>
<evidence type="ECO:0000259" key="8">
    <source>
        <dbReference type="SMART" id="SM00892"/>
    </source>
</evidence>
<evidence type="ECO:0000256" key="1">
    <source>
        <dbReference type="ARBA" id="ARBA00010052"/>
    </source>
</evidence>
<dbReference type="InterPro" id="IPR044925">
    <property type="entry name" value="His-Me_finger_sf"/>
</dbReference>
<evidence type="ECO:0000256" key="5">
    <source>
        <dbReference type="PIRSR" id="PIRSR640255-2"/>
    </source>
</evidence>
<feature type="domain" description="ENPP1-3/EXOG-like endonuclease/phosphodiesterase" evidence="7">
    <location>
        <begin position="185"/>
        <end position="364"/>
    </location>
</feature>
<evidence type="ECO:0000313" key="10">
    <source>
        <dbReference type="RefSeq" id="XP_008483858.1"/>
    </source>
</evidence>
<dbReference type="InterPro" id="IPR020821">
    <property type="entry name" value="ENPP1-3/EXOG-like_nuc-like"/>
</dbReference>
<dbReference type="SMART" id="SM00892">
    <property type="entry name" value="Endonuclease_NS"/>
    <property type="match status" value="1"/>
</dbReference>
<evidence type="ECO:0000259" key="7">
    <source>
        <dbReference type="SMART" id="SM00477"/>
    </source>
</evidence>
<dbReference type="SMART" id="SM00477">
    <property type="entry name" value="NUC"/>
    <property type="match status" value="1"/>
</dbReference>
<evidence type="ECO:0000313" key="9">
    <source>
        <dbReference type="Proteomes" id="UP000079169"/>
    </source>
</evidence>
<dbReference type="GO" id="GO:0005743">
    <property type="term" value="C:mitochondrial inner membrane"/>
    <property type="evidence" value="ECO:0007669"/>
    <property type="project" value="TreeGrafter"/>
</dbReference>
<dbReference type="KEGG" id="dci:103520538"/>
<sequence length="402" mass="44443">MCSTSFFPAFFILVSIYCGSVLTQECHLDLKEDIGNMNQPIFLKNKELAIPDVNKSGGDTGVLTFKQSDTFTLACPGKNNAFVDFAAKETVQAQCKRNDDIVVDGETVSGDDLTCQDLSQSWIQGTGTTCGGNGTKGEIFDIGFQINSGFVKLFSVCHDIAAARTLYAQHKVYKSIKGAQQESKRPNFKVGENKTFKGLPPNKAYNLKQQISVFETILGSRAEAEKMINKGSFLSRGHLAPDADFLFAAWQYATYYYSNVNPQFQTINAGSWLQFEKAVRDLAGKLEKTLDVTTGTHGILKVKDKPVYLDPRNQGIAVPEQFFKIVIEPISSRGIALVCSNNPFLDKAPQLLCKQDICGANKWPVLKDSFKKGYCYCCDVQEFARNVGFLPTFKTSSVLQFS</sequence>
<dbReference type="Proteomes" id="UP000079169">
    <property type="component" value="Unplaced"/>
</dbReference>
<dbReference type="InterPro" id="IPR001604">
    <property type="entry name" value="Endo_G_ENPP1-like_dom"/>
</dbReference>
<dbReference type="GO" id="GO:0003676">
    <property type="term" value="F:nucleic acid binding"/>
    <property type="evidence" value="ECO:0007669"/>
    <property type="project" value="InterPro"/>
</dbReference>
<dbReference type="GO" id="GO:0004521">
    <property type="term" value="F:RNA endonuclease activity"/>
    <property type="evidence" value="ECO:0007669"/>
    <property type="project" value="TreeGrafter"/>
</dbReference>
<reference evidence="10" key="1">
    <citation type="submission" date="2025-08" db="UniProtKB">
        <authorList>
            <consortium name="RefSeq"/>
        </authorList>
    </citation>
    <scope>IDENTIFICATION</scope>
</reference>
<proteinExistence type="inferred from homology"/>
<keyword evidence="3" id="KW-0378">Hydrolase</keyword>
<dbReference type="AlphaFoldDB" id="A0A1S3DKQ3"/>
<evidence type="ECO:0000256" key="3">
    <source>
        <dbReference type="ARBA" id="ARBA00022759"/>
    </source>
</evidence>
<organism evidence="9 10">
    <name type="scientific">Diaphorina citri</name>
    <name type="common">Asian citrus psyllid</name>
    <dbReference type="NCBI Taxonomy" id="121845"/>
    <lineage>
        <taxon>Eukaryota</taxon>
        <taxon>Metazoa</taxon>
        <taxon>Ecdysozoa</taxon>
        <taxon>Arthropoda</taxon>
        <taxon>Hexapoda</taxon>
        <taxon>Insecta</taxon>
        <taxon>Pterygota</taxon>
        <taxon>Neoptera</taxon>
        <taxon>Paraneoptera</taxon>
        <taxon>Hemiptera</taxon>
        <taxon>Sternorrhyncha</taxon>
        <taxon>Psylloidea</taxon>
        <taxon>Psyllidae</taxon>
        <taxon>Diaphorininae</taxon>
        <taxon>Diaphorina</taxon>
    </lineage>
</organism>
<evidence type="ECO:0000256" key="4">
    <source>
        <dbReference type="PIRSR" id="PIRSR640255-1"/>
    </source>
</evidence>
<gene>
    <name evidence="10" type="primary">LOC103520538</name>
</gene>
<feature type="active site" description="Proton acceptor" evidence="4">
    <location>
        <position position="238"/>
    </location>
</feature>